<reference evidence="1 2" key="2">
    <citation type="journal article" date="2022" name="Mol. Ecol. Resour.">
        <title>The genomes of chicory, endive, great burdock and yacon provide insights into Asteraceae paleo-polyploidization history and plant inulin production.</title>
        <authorList>
            <person name="Fan W."/>
            <person name="Wang S."/>
            <person name="Wang H."/>
            <person name="Wang A."/>
            <person name="Jiang F."/>
            <person name="Liu H."/>
            <person name="Zhao H."/>
            <person name="Xu D."/>
            <person name="Zhang Y."/>
        </authorList>
    </citation>
    <scope>NUCLEOTIDE SEQUENCE [LARGE SCALE GENOMIC DNA]</scope>
    <source>
        <strain evidence="2">cv. Yunnan</strain>
        <tissue evidence="1">Leaves</tissue>
    </source>
</reference>
<reference evidence="2" key="1">
    <citation type="journal article" date="2022" name="Mol. Ecol. Resour.">
        <title>The genomes of chicory, endive, great burdock and yacon provide insights into Asteraceae palaeo-polyploidization history and plant inulin production.</title>
        <authorList>
            <person name="Fan W."/>
            <person name="Wang S."/>
            <person name="Wang H."/>
            <person name="Wang A."/>
            <person name="Jiang F."/>
            <person name="Liu H."/>
            <person name="Zhao H."/>
            <person name="Xu D."/>
            <person name="Zhang Y."/>
        </authorList>
    </citation>
    <scope>NUCLEOTIDE SEQUENCE [LARGE SCALE GENOMIC DNA]</scope>
    <source>
        <strain evidence="2">cv. Yunnan</strain>
    </source>
</reference>
<comment type="caution">
    <text evidence="1">The sequence shown here is derived from an EMBL/GenBank/DDBJ whole genome shotgun (WGS) entry which is preliminary data.</text>
</comment>
<proteinExistence type="predicted"/>
<protein>
    <submittedName>
        <fullName evidence="1">Uncharacterized protein</fullName>
    </submittedName>
</protein>
<organism evidence="1 2">
    <name type="scientific">Smallanthus sonchifolius</name>
    <dbReference type="NCBI Taxonomy" id="185202"/>
    <lineage>
        <taxon>Eukaryota</taxon>
        <taxon>Viridiplantae</taxon>
        <taxon>Streptophyta</taxon>
        <taxon>Embryophyta</taxon>
        <taxon>Tracheophyta</taxon>
        <taxon>Spermatophyta</taxon>
        <taxon>Magnoliopsida</taxon>
        <taxon>eudicotyledons</taxon>
        <taxon>Gunneridae</taxon>
        <taxon>Pentapetalae</taxon>
        <taxon>asterids</taxon>
        <taxon>campanulids</taxon>
        <taxon>Asterales</taxon>
        <taxon>Asteraceae</taxon>
        <taxon>Asteroideae</taxon>
        <taxon>Heliantheae alliance</taxon>
        <taxon>Millerieae</taxon>
        <taxon>Smallanthus</taxon>
    </lineage>
</organism>
<evidence type="ECO:0000313" key="2">
    <source>
        <dbReference type="Proteomes" id="UP001056120"/>
    </source>
</evidence>
<name>A0ACB9GR41_9ASTR</name>
<keyword evidence="2" id="KW-1185">Reference proteome</keyword>
<dbReference type="EMBL" id="CM042031">
    <property type="protein sequence ID" value="KAI3785538.1"/>
    <property type="molecule type" value="Genomic_DNA"/>
</dbReference>
<sequence>MAPKESSAGAGKPTGNVLGVRTKEPQFRGVRKRLWGRYAAEICDPGKKTRVWSGTFDMAEEAKAYDTAAREFRGAKAKTNFPAPEELSWSTKSTESDQYHRSAAMVVVMMIGEEGKI</sequence>
<accession>A0ACB9GR41</accession>
<evidence type="ECO:0000313" key="1">
    <source>
        <dbReference type="EMBL" id="KAI3785538.1"/>
    </source>
</evidence>
<dbReference type="Proteomes" id="UP001056120">
    <property type="component" value="Linkage Group LG14"/>
</dbReference>
<gene>
    <name evidence="1" type="ORF">L1987_44657</name>
</gene>